<evidence type="ECO:0000313" key="2">
    <source>
        <dbReference type="Proteomes" id="UP001629230"/>
    </source>
</evidence>
<name>A0ABW9BBA7_9BURK</name>
<keyword evidence="2" id="KW-1185">Reference proteome</keyword>
<dbReference type="Proteomes" id="UP001629230">
    <property type="component" value="Unassembled WGS sequence"/>
</dbReference>
<dbReference type="Pfam" id="PF12086">
    <property type="entry name" value="DUF3563"/>
    <property type="match status" value="1"/>
</dbReference>
<dbReference type="InterPro" id="IPR021946">
    <property type="entry name" value="DUF3563"/>
</dbReference>
<comment type="caution">
    <text evidence="1">The sequence shown here is derived from an EMBL/GenBank/DDBJ whole genome shotgun (WGS) entry which is preliminary data.</text>
</comment>
<evidence type="ECO:0000313" key="1">
    <source>
        <dbReference type="EMBL" id="MFM0008672.1"/>
    </source>
</evidence>
<proteinExistence type="predicted"/>
<sequence length="44" mass="5297">MLFTLLLERLDRWLRNTHRTRCDGYLAASKDIAELERRMKECDG</sequence>
<dbReference type="RefSeq" id="WP_408183787.1">
    <property type="nucleotide sequence ID" value="NZ_JAQQEZ010000198.1"/>
</dbReference>
<gene>
    <name evidence="1" type="ORF">PQR57_48340</name>
</gene>
<dbReference type="EMBL" id="JAQQEZ010000198">
    <property type="protein sequence ID" value="MFM0008672.1"/>
    <property type="molecule type" value="Genomic_DNA"/>
</dbReference>
<accession>A0ABW9BBA7</accession>
<organism evidence="1 2">
    <name type="scientific">Paraburkholderia dipogonis</name>
    <dbReference type="NCBI Taxonomy" id="1211383"/>
    <lineage>
        <taxon>Bacteria</taxon>
        <taxon>Pseudomonadati</taxon>
        <taxon>Pseudomonadota</taxon>
        <taxon>Betaproteobacteria</taxon>
        <taxon>Burkholderiales</taxon>
        <taxon>Burkholderiaceae</taxon>
        <taxon>Paraburkholderia</taxon>
    </lineage>
</organism>
<feature type="non-terminal residue" evidence="1">
    <location>
        <position position="44"/>
    </location>
</feature>
<reference evidence="1 2" key="1">
    <citation type="journal article" date="2024" name="Chem. Sci.">
        <title>Discovery of megapolipeptins by genome mining of a Burkholderiales bacteria collection.</title>
        <authorList>
            <person name="Paulo B.S."/>
            <person name="Recchia M.J.J."/>
            <person name="Lee S."/>
            <person name="Fergusson C.H."/>
            <person name="Romanowski S.B."/>
            <person name="Hernandez A."/>
            <person name="Krull N."/>
            <person name="Liu D.Y."/>
            <person name="Cavanagh H."/>
            <person name="Bos A."/>
            <person name="Gray C.A."/>
            <person name="Murphy B.T."/>
            <person name="Linington R.G."/>
            <person name="Eustaquio A.S."/>
        </authorList>
    </citation>
    <scope>NUCLEOTIDE SEQUENCE [LARGE SCALE GENOMIC DNA]</scope>
    <source>
        <strain evidence="1 2">RL17-350-BIC-A</strain>
    </source>
</reference>
<protein>
    <submittedName>
        <fullName evidence="1">DUF3563 family protein</fullName>
    </submittedName>
</protein>